<evidence type="ECO:0008006" key="5">
    <source>
        <dbReference type="Google" id="ProtNLM"/>
    </source>
</evidence>
<reference evidence="2 3" key="1">
    <citation type="submission" date="2017-05" db="EMBL/GenBank/DDBJ databases">
        <authorList>
            <person name="Song R."/>
            <person name="Chenine A.L."/>
            <person name="Ruprecht R.M."/>
        </authorList>
    </citation>
    <scope>NUCLEOTIDE SEQUENCE [LARGE SCALE GENOMIC DNA]</scope>
    <source>
        <strain evidence="2 3">CECT 7927</strain>
    </source>
</reference>
<keyword evidence="4" id="KW-1185">Reference proteome</keyword>
<dbReference type="EMBL" id="JAWRCO010000001">
    <property type="protein sequence ID" value="MDW6004321.1"/>
    <property type="molecule type" value="Genomic_DNA"/>
</dbReference>
<dbReference type="AlphaFoldDB" id="A0A1Y6IQ12"/>
<evidence type="ECO:0000313" key="1">
    <source>
        <dbReference type="EMBL" id="MDW6004321.1"/>
    </source>
</evidence>
<dbReference type="EMBL" id="FXXI01000001">
    <property type="protein sequence ID" value="SMR98880.1"/>
    <property type="molecule type" value="Genomic_DNA"/>
</dbReference>
<dbReference type="PROSITE" id="PS51257">
    <property type="entry name" value="PROKAR_LIPOPROTEIN"/>
    <property type="match status" value="1"/>
</dbReference>
<proteinExistence type="predicted"/>
<name>A0A1Y6IQ12_9VIBR</name>
<evidence type="ECO:0000313" key="3">
    <source>
        <dbReference type="Proteomes" id="UP000196125"/>
    </source>
</evidence>
<sequence length="52" mass="6083">MSRLFIIAIITVFVTACAGPFRAHPKTGARYAEPEYVQYQMNDMRYLRGYKH</sequence>
<dbReference type="Proteomes" id="UP001283366">
    <property type="component" value="Unassembled WGS sequence"/>
</dbReference>
<reference evidence="1 4" key="2">
    <citation type="submission" date="2023-11" db="EMBL/GenBank/DDBJ databases">
        <title>Plant-associative lifestyle of Vibrio porteresiae and its evolutionary dynamics.</title>
        <authorList>
            <person name="Rameshkumar N."/>
            <person name="Kirti K."/>
        </authorList>
    </citation>
    <scope>NUCLEOTIDE SEQUENCE [LARGE SCALE GENOMIC DNA]</scope>
    <source>
        <strain evidence="1 4">MSSRF38</strain>
    </source>
</reference>
<dbReference type="RefSeq" id="WP_159457367.1">
    <property type="nucleotide sequence ID" value="NZ_AP024883.1"/>
</dbReference>
<dbReference type="Proteomes" id="UP000196125">
    <property type="component" value="Unassembled WGS sequence"/>
</dbReference>
<evidence type="ECO:0000313" key="4">
    <source>
        <dbReference type="Proteomes" id="UP001283366"/>
    </source>
</evidence>
<accession>A0A1Y6IQ12</accession>
<evidence type="ECO:0000313" key="2">
    <source>
        <dbReference type="EMBL" id="SMR98880.1"/>
    </source>
</evidence>
<protein>
    <recommendedName>
        <fullName evidence="5">Lipoprotein</fullName>
    </recommendedName>
</protein>
<organism evidence="2 3">
    <name type="scientific">Vibrio mangrovi</name>
    <dbReference type="NCBI Taxonomy" id="474394"/>
    <lineage>
        <taxon>Bacteria</taxon>
        <taxon>Pseudomonadati</taxon>
        <taxon>Pseudomonadota</taxon>
        <taxon>Gammaproteobacteria</taxon>
        <taxon>Vibrionales</taxon>
        <taxon>Vibrionaceae</taxon>
        <taxon>Vibrio</taxon>
    </lineage>
</organism>
<gene>
    <name evidence="1" type="ORF">SBX37_15805</name>
    <name evidence="2" type="ORF">VIM7927_00093</name>
</gene>